<keyword evidence="4" id="KW-1185">Reference proteome</keyword>
<name>A0AA37TBZ9_9GAMM</name>
<dbReference type="Gene3D" id="3.10.129.10">
    <property type="entry name" value="Hotdog Thioesterase"/>
    <property type="match status" value="1"/>
</dbReference>
<dbReference type="PANTHER" id="PTHR31793:SF27">
    <property type="entry name" value="NOVEL THIOESTERASE SUPERFAMILY DOMAIN AND SAPOSIN A-TYPE DOMAIN CONTAINING PROTEIN (0610012H03RIK)"/>
    <property type="match status" value="1"/>
</dbReference>
<dbReference type="CDD" id="cd00586">
    <property type="entry name" value="4HBT"/>
    <property type="match status" value="1"/>
</dbReference>
<accession>A0AA37TBZ9</accession>
<dbReference type="RefSeq" id="WP_232595023.1">
    <property type="nucleotide sequence ID" value="NZ_BSPD01000079.1"/>
</dbReference>
<dbReference type="EMBL" id="BSPD01000079">
    <property type="protein sequence ID" value="GLS27431.1"/>
    <property type="molecule type" value="Genomic_DNA"/>
</dbReference>
<evidence type="ECO:0000313" key="4">
    <source>
        <dbReference type="Proteomes" id="UP001156870"/>
    </source>
</evidence>
<dbReference type="InterPro" id="IPR006684">
    <property type="entry name" value="YbgC/YbaW"/>
</dbReference>
<evidence type="ECO:0000256" key="1">
    <source>
        <dbReference type="ARBA" id="ARBA00005953"/>
    </source>
</evidence>
<sequence length="146" mass="17114">MKSNKMGVVTISTEVVVEFHDVDSLRVVWHGHYAKYLEIARCRLLEALGYDYRVMEKTGHMWPIVEMRTKFIRPAVFMQRLIVEASLVEWENRLRVNYRIMDAESGEVLSKAQTTQMVVDIESGETLFESPQTLINMVNHYIHDHE</sequence>
<organism evidence="3 4">
    <name type="scientific">Marinibactrum halimedae</name>
    <dbReference type="NCBI Taxonomy" id="1444977"/>
    <lineage>
        <taxon>Bacteria</taxon>
        <taxon>Pseudomonadati</taxon>
        <taxon>Pseudomonadota</taxon>
        <taxon>Gammaproteobacteria</taxon>
        <taxon>Cellvibrionales</taxon>
        <taxon>Cellvibrionaceae</taxon>
        <taxon>Marinibactrum</taxon>
    </lineage>
</organism>
<dbReference type="GO" id="GO:0047617">
    <property type="term" value="F:fatty acyl-CoA hydrolase activity"/>
    <property type="evidence" value="ECO:0007669"/>
    <property type="project" value="TreeGrafter"/>
</dbReference>
<comment type="caution">
    <text evidence="3">The sequence shown here is derived from an EMBL/GenBank/DDBJ whole genome shotgun (WGS) entry which is preliminary data.</text>
</comment>
<dbReference type="SUPFAM" id="SSF54637">
    <property type="entry name" value="Thioesterase/thiol ester dehydrase-isomerase"/>
    <property type="match status" value="1"/>
</dbReference>
<dbReference type="InterPro" id="IPR029069">
    <property type="entry name" value="HotDog_dom_sf"/>
</dbReference>
<proteinExistence type="inferred from homology"/>
<dbReference type="PANTHER" id="PTHR31793">
    <property type="entry name" value="4-HYDROXYBENZOYL-COA THIOESTERASE FAMILY MEMBER"/>
    <property type="match status" value="1"/>
</dbReference>
<dbReference type="AlphaFoldDB" id="A0AA37TBZ9"/>
<comment type="similarity">
    <text evidence="1">Belongs to the 4-hydroxybenzoyl-CoA thioesterase family.</text>
</comment>
<evidence type="ECO:0000256" key="2">
    <source>
        <dbReference type="ARBA" id="ARBA00022801"/>
    </source>
</evidence>
<dbReference type="InterPro" id="IPR050563">
    <property type="entry name" value="4-hydroxybenzoyl-CoA_TE"/>
</dbReference>
<reference evidence="3 4" key="1">
    <citation type="journal article" date="2014" name="Int. J. Syst. Evol. Microbiol.">
        <title>Complete genome sequence of Corynebacterium casei LMG S-19264T (=DSM 44701T), isolated from a smear-ripened cheese.</title>
        <authorList>
            <consortium name="US DOE Joint Genome Institute (JGI-PGF)"/>
            <person name="Walter F."/>
            <person name="Albersmeier A."/>
            <person name="Kalinowski J."/>
            <person name="Ruckert C."/>
        </authorList>
    </citation>
    <scope>NUCLEOTIDE SEQUENCE [LARGE SCALE GENOMIC DNA]</scope>
    <source>
        <strain evidence="3 4">NBRC 110095</strain>
    </source>
</reference>
<dbReference type="Proteomes" id="UP001156870">
    <property type="component" value="Unassembled WGS sequence"/>
</dbReference>
<keyword evidence="2" id="KW-0378">Hydrolase</keyword>
<protein>
    <submittedName>
        <fullName evidence="3">4-hydroxybenzoyl-CoA thioesterase</fullName>
    </submittedName>
</protein>
<dbReference type="PIRSF" id="PIRSF003230">
    <property type="entry name" value="YbgC"/>
    <property type="match status" value="1"/>
</dbReference>
<dbReference type="Pfam" id="PF13279">
    <property type="entry name" value="4HBT_2"/>
    <property type="match status" value="1"/>
</dbReference>
<gene>
    <name evidence="3" type="ORF">GCM10007877_31500</name>
</gene>
<evidence type="ECO:0000313" key="3">
    <source>
        <dbReference type="EMBL" id="GLS27431.1"/>
    </source>
</evidence>